<dbReference type="AlphaFoldDB" id="A0A4U7BK63"/>
<dbReference type="GO" id="GO:0005886">
    <property type="term" value="C:plasma membrane"/>
    <property type="evidence" value="ECO:0007669"/>
    <property type="project" value="UniProtKB-SubCell"/>
</dbReference>
<dbReference type="InterPro" id="IPR029151">
    <property type="entry name" value="Sensor-like_sf"/>
</dbReference>
<evidence type="ECO:0000313" key="8">
    <source>
        <dbReference type="EMBL" id="TKX30861.1"/>
    </source>
</evidence>
<feature type="non-terminal residue" evidence="8">
    <location>
        <position position="352"/>
    </location>
</feature>
<comment type="caution">
    <text evidence="8">The sequence shown here is derived from an EMBL/GenBank/DDBJ whole genome shotgun (WGS) entry which is preliminary data.</text>
</comment>
<evidence type="ECO:0000256" key="1">
    <source>
        <dbReference type="ARBA" id="ARBA00004651"/>
    </source>
</evidence>
<dbReference type="Pfam" id="PF02743">
    <property type="entry name" value="dCache_1"/>
    <property type="match status" value="1"/>
</dbReference>
<keyword evidence="5 6" id="KW-0472">Membrane</keyword>
<keyword evidence="4 6" id="KW-1133">Transmembrane helix</keyword>
<accession>A0A4U7BK63</accession>
<evidence type="ECO:0000256" key="3">
    <source>
        <dbReference type="ARBA" id="ARBA00022692"/>
    </source>
</evidence>
<comment type="subcellular location">
    <subcellularLocation>
        <location evidence="1">Cell membrane</location>
        <topology evidence="1">Multi-pass membrane protein</topology>
    </subcellularLocation>
</comment>
<dbReference type="Gene3D" id="3.30.450.20">
    <property type="entry name" value="PAS domain"/>
    <property type="match status" value="1"/>
</dbReference>
<feature type="transmembrane region" description="Helical" evidence="6">
    <location>
        <begin position="16"/>
        <end position="36"/>
    </location>
</feature>
<evidence type="ECO:0000256" key="6">
    <source>
        <dbReference type="SAM" id="Phobius"/>
    </source>
</evidence>
<dbReference type="EMBL" id="NXLZ01000007">
    <property type="protein sequence ID" value="TKX30861.1"/>
    <property type="molecule type" value="Genomic_DNA"/>
</dbReference>
<keyword evidence="2" id="KW-1003">Cell membrane</keyword>
<dbReference type="Proteomes" id="UP000308838">
    <property type="component" value="Unassembled WGS sequence"/>
</dbReference>
<organism evidence="8 9">
    <name type="scientific">Campylobacter estrildidarum</name>
    <dbReference type="NCBI Taxonomy" id="2510189"/>
    <lineage>
        <taxon>Bacteria</taxon>
        <taxon>Pseudomonadati</taxon>
        <taxon>Campylobacterota</taxon>
        <taxon>Epsilonproteobacteria</taxon>
        <taxon>Campylobacterales</taxon>
        <taxon>Campylobacteraceae</taxon>
        <taxon>Campylobacter</taxon>
    </lineage>
</organism>
<keyword evidence="3 6" id="KW-0812">Transmembrane</keyword>
<keyword evidence="9" id="KW-1185">Reference proteome</keyword>
<feature type="transmembrane region" description="Helical" evidence="6">
    <location>
        <begin position="294"/>
        <end position="316"/>
    </location>
</feature>
<sequence length="352" mass="39269">MQQAKSKSSFKVSTKLTLYIGIFILLVLTVITIVSYQQSKQTAFELLQDSQLKNMDDVKISFDAYASMKRRIIDILAKKLNDNPDMSIKDTLVMLEVIKHSTEFDAVYIGYEDTGRLIMSDGTILDSTKGYDARNAQWYKSAKKAGKLIVTRPYKSVTDGKINLAYAAPLFKDGKLIGVVAADYNVVKFSHDVLVQGHSAHSYASVYDVDGNIAFNEQESKLLTKNTLSINIQKTLASDPKLLDSNVRETLFFVNDDQGNTQAVMCNPSSINPIYRICSVVQKKTYDSIIDKIFYSQILVGSIALVIALILIRILISRGLSPLTTIQTGLNSFFDFINHKTKNVSTINIKTN</sequence>
<feature type="domain" description="Cache" evidence="7">
    <location>
        <begin position="91"/>
        <end position="216"/>
    </location>
</feature>
<dbReference type="InterPro" id="IPR033479">
    <property type="entry name" value="dCache_1"/>
</dbReference>
<dbReference type="CDD" id="cd12913">
    <property type="entry name" value="PDC1_MCP_like"/>
    <property type="match status" value="1"/>
</dbReference>
<protein>
    <submittedName>
        <fullName evidence="8">Methyl-accepting chemotaxis protein</fullName>
    </submittedName>
</protein>
<reference evidence="8 9" key="1">
    <citation type="submission" date="2018-05" db="EMBL/GenBank/DDBJ databases">
        <title>Novel Campyloabacter and Helicobacter Species and Strains.</title>
        <authorList>
            <person name="Mannion A.J."/>
            <person name="Shen Z."/>
            <person name="Fox J.G."/>
        </authorList>
    </citation>
    <scope>NUCLEOTIDE SEQUENCE [LARGE SCALE GENOMIC DNA]</scope>
    <source>
        <strain evidence="9">MIT17-664</strain>
    </source>
</reference>
<dbReference type="SUPFAM" id="SSF103190">
    <property type="entry name" value="Sensory domain-like"/>
    <property type="match status" value="1"/>
</dbReference>
<proteinExistence type="predicted"/>
<evidence type="ECO:0000256" key="2">
    <source>
        <dbReference type="ARBA" id="ARBA00022475"/>
    </source>
</evidence>
<name>A0A4U7BK63_9BACT</name>
<evidence type="ECO:0000259" key="7">
    <source>
        <dbReference type="Pfam" id="PF02743"/>
    </source>
</evidence>
<evidence type="ECO:0000256" key="4">
    <source>
        <dbReference type="ARBA" id="ARBA00022989"/>
    </source>
</evidence>
<evidence type="ECO:0000256" key="5">
    <source>
        <dbReference type="ARBA" id="ARBA00023136"/>
    </source>
</evidence>
<gene>
    <name evidence="8" type="ORF">CQA69_05220</name>
</gene>
<evidence type="ECO:0000313" key="9">
    <source>
        <dbReference type="Proteomes" id="UP000308838"/>
    </source>
</evidence>